<sequence length="45" mass="4894">MFLSGRLYDDGVIDPRDTRTVLGMCLSAVANAPIKGTSNFGVFRM</sequence>
<accession>X8AFU5</accession>
<protein>
    <submittedName>
        <fullName evidence="1">Propionyl-CoA carboxylase domain protein</fullName>
        <ecNumber evidence="1">6.4.1.3</ecNumber>
    </submittedName>
</protein>
<gene>
    <name evidence="1" type="primary">pccB2</name>
    <name evidence="1" type="ORF">I553_4312</name>
</gene>
<proteinExistence type="predicted"/>
<evidence type="ECO:0000313" key="1">
    <source>
        <dbReference type="EMBL" id="EUA30056.1"/>
    </source>
</evidence>
<dbReference type="EMBL" id="JAOB01000060">
    <property type="protein sequence ID" value="EUA30056.1"/>
    <property type="molecule type" value="Genomic_DNA"/>
</dbReference>
<comment type="caution">
    <text evidence="1">The sequence shown here is derived from an EMBL/GenBank/DDBJ whole genome shotgun (WGS) entry which is preliminary data.</text>
</comment>
<dbReference type="GO" id="GO:0004658">
    <property type="term" value="F:propionyl-CoA carboxylase activity"/>
    <property type="evidence" value="ECO:0007669"/>
    <property type="project" value="UniProtKB-EC"/>
</dbReference>
<name>X8AFU5_MYCXE</name>
<keyword evidence="1" id="KW-0436">Ligase</keyword>
<dbReference type="SUPFAM" id="SSF52096">
    <property type="entry name" value="ClpP/crotonase"/>
    <property type="match status" value="1"/>
</dbReference>
<dbReference type="PATRIC" id="fig|1299334.3.peg.5994"/>
<organism evidence="1">
    <name type="scientific">Mycobacterium xenopi 4042</name>
    <dbReference type="NCBI Taxonomy" id="1299334"/>
    <lineage>
        <taxon>Bacteria</taxon>
        <taxon>Bacillati</taxon>
        <taxon>Actinomycetota</taxon>
        <taxon>Actinomycetes</taxon>
        <taxon>Mycobacteriales</taxon>
        <taxon>Mycobacteriaceae</taxon>
        <taxon>Mycobacterium</taxon>
    </lineage>
</organism>
<dbReference type="Gene3D" id="3.90.226.10">
    <property type="entry name" value="2-enoyl-CoA Hydratase, Chain A, domain 1"/>
    <property type="match status" value="1"/>
</dbReference>
<dbReference type="InterPro" id="IPR029045">
    <property type="entry name" value="ClpP/crotonase-like_dom_sf"/>
</dbReference>
<reference evidence="1" key="1">
    <citation type="submission" date="2014-01" db="EMBL/GenBank/DDBJ databases">
        <authorList>
            <person name="Brown-Elliot B."/>
            <person name="Wallace R."/>
            <person name="Lenaerts A."/>
            <person name="Ordway D."/>
            <person name="DeGroote M.A."/>
            <person name="Parker T."/>
            <person name="Sizemore C."/>
            <person name="Tallon L.J."/>
            <person name="Sadzewicz L.K."/>
            <person name="Sengamalay N."/>
            <person name="Fraser C.M."/>
            <person name="Hine E."/>
            <person name="Shefchek K.A."/>
            <person name="Das S.P."/>
            <person name="Tettelin H."/>
        </authorList>
    </citation>
    <scope>NUCLEOTIDE SEQUENCE [LARGE SCALE GENOMIC DNA]</scope>
    <source>
        <strain evidence="1">4042</strain>
    </source>
</reference>
<dbReference type="EC" id="6.4.1.3" evidence="1"/>
<dbReference type="AlphaFoldDB" id="X8AFU5"/>